<feature type="coiled-coil region" evidence="1">
    <location>
        <begin position="163"/>
        <end position="197"/>
    </location>
</feature>
<keyword evidence="1" id="KW-0175">Coiled coil</keyword>
<sequence>MAKAKTTKRKNSQESNDKKTGKKQKTNQNSSKNSSLQTLIHKFTVPASEVKRKSLITSKKFETLVKKKTFTGKQTKNWKVIHQSTQDYISQCLETGVRIILSKATNEGHNVDDLQDVLSETVKSIKDQLKKLRAPVKSYGDIKKITQIQRTATGESQNVANHEEILEEVVREEENTVQQYEMELNRLQANSNNETELHPFLCNFKEELHIPPISYR</sequence>
<dbReference type="EMBL" id="CACVKT020009354">
    <property type="protein sequence ID" value="CAC5421469.1"/>
    <property type="molecule type" value="Genomic_DNA"/>
</dbReference>
<reference evidence="3 4" key="1">
    <citation type="submission" date="2020-06" db="EMBL/GenBank/DDBJ databases">
        <authorList>
            <person name="Li R."/>
            <person name="Bekaert M."/>
        </authorList>
    </citation>
    <scope>NUCLEOTIDE SEQUENCE [LARGE SCALE GENOMIC DNA]</scope>
    <source>
        <strain evidence="4">wild</strain>
    </source>
</reference>
<accession>A0A6J8ELK5</accession>
<evidence type="ECO:0000313" key="4">
    <source>
        <dbReference type="Proteomes" id="UP000507470"/>
    </source>
</evidence>
<gene>
    <name evidence="3" type="ORF">MCOR_53593</name>
</gene>
<evidence type="ECO:0000256" key="1">
    <source>
        <dbReference type="SAM" id="Coils"/>
    </source>
</evidence>
<feature type="compositionally biased region" description="Low complexity" evidence="2">
    <location>
        <begin position="26"/>
        <end position="38"/>
    </location>
</feature>
<dbReference type="OrthoDB" id="6105913at2759"/>
<dbReference type="InterPro" id="IPR036045">
    <property type="entry name" value="Sec1-like_sf"/>
</dbReference>
<evidence type="ECO:0000313" key="3">
    <source>
        <dbReference type="EMBL" id="CAC5421469.1"/>
    </source>
</evidence>
<feature type="region of interest" description="Disordered" evidence="2">
    <location>
        <begin position="1"/>
        <end position="38"/>
    </location>
</feature>
<evidence type="ECO:0000256" key="2">
    <source>
        <dbReference type="SAM" id="MobiDB-lite"/>
    </source>
</evidence>
<name>A0A6J8ELK5_MYTCO</name>
<dbReference type="SUPFAM" id="SSF56815">
    <property type="entry name" value="Sec1/munc18-like (SM) proteins"/>
    <property type="match status" value="1"/>
</dbReference>
<feature type="compositionally biased region" description="Basic residues" evidence="2">
    <location>
        <begin position="1"/>
        <end position="10"/>
    </location>
</feature>
<dbReference type="AlphaFoldDB" id="A0A6J8ELK5"/>
<organism evidence="3 4">
    <name type="scientific">Mytilus coruscus</name>
    <name type="common">Sea mussel</name>
    <dbReference type="NCBI Taxonomy" id="42192"/>
    <lineage>
        <taxon>Eukaryota</taxon>
        <taxon>Metazoa</taxon>
        <taxon>Spiralia</taxon>
        <taxon>Lophotrochozoa</taxon>
        <taxon>Mollusca</taxon>
        <taxon>Bivalvia</taxon>
        <taxon>Autobranchia</taxon>
        <taxon>Pteriomorphia</taxon>
        <taxon>Mytilida</taxon>
        <taxon>Mytiloidea</taxon>
        <taxon>Mytilidae</taxon>
        <taxon>Mytilinae</taxon>
        <taxon>Mytilus</taxon>
    </lineage>
</organism>
<protein>
    <submittedName>
        <fullName evidence="3">Uncharacterized protein</fullName>
    </submittedName>
</protein>
<keyword evidence="4" id="KW-1185">Reference proteome</keyword>
<proteinExistence type="predicted"/>
<dbReference type="Proteomes" id="UP000507470">
    <property type="component" value="Unassembled WGS sequence"/>
</dbReference>